<dbReference type="EC" id="3.4.16.-" evidence="2"/>
<dbReference type="PANTHER" id="PTHR11802">
    <property type="entry name" value="SERINE PROTEASE FAMILY S10 SERINE CARBOXYPEPTIDASE"/>
    <property type="match status" value="1"/>
</dbReference>
<keyword evidence="2" id="KW-0378">Hydrolase</keyword>
<accession>A0A1R2B6K1</accession>
<evidence type="ECO:0000313" key="3">
    <source>
        <dbReference type="EMBL" id="OMJ72434.1"/>
    </source>
</evidence>
<keyword evidence="4" id="KW-1185">Reference proteome</keyword>
<proteinExistence type="inferred from homology"/>
<keyword evidence="2" id="KW-0732">Signal</keyword>
<comment type="similarity">
    <text evidence="1 2">Belongs to the peptidase S10 family.</text>
</comment>
<sequence>MDNFLMIKIFLFITALAFGAPLSHKVTSLPGITLTTDMYSGYLQIPDSNGRELHYVFYTSQNNATTDPVVLWLNGGPGCSSMEGAFMENGPYIFSETNNTMYVNPYTWNRNASMLYFEAPAGVGYSMMGSIINNNTGDNQTATDNLQALYLFFKYFPEFSSNSFFITGESYAGVYVPMLAYWINQSNTNNSNPFINLKGFMVGNAVTDWTLDDEAWPYFLYWHQLIDDTIYFPWVNNNCTYLLNMNPYCESLYAEMEDLFTGVNYYDIYRDCIHPDYKYNLLRQKWSKPLTEVLECVPDNALVMYLNNPKVRNALHINTTLGSWSGCVDLDYIPDYTRGSIVYYPDLVKSGMIINMYSGDTDSAVPTWESINTLNLLNLPVSKNWTQWFMNGQVAGFFMKYGENLRFNTIRGSGHMCIQWKPAIGFQMFLSFIQGLDLV</sequence>
<dbReference type="Proteomes" id="UP000187209">
    <property type="component" value="Unassembled WGS sequence"/>
</dbReference>
<dbReference type="Gene3D" id="3.40.50.1820">
    <property type="entry name" value="alpha/beta hydrolase"/>
    <property type="match status" value="1"/>
</dbReference>
<dbReference type="InterPro" id="IPR018202">
    <property type="entry name" value="Ser_caboxypep_ser_AS"/>
</dbReference>
<dbReference type="GO" id="GO:0006508">
    <property type="term" value="P:proteolysis"/>
    <property type="evidence" value="ECO:0007669"/>
    <property type="project" value="UniProtKB-KW"/>
</dbReference>
<dbReference type="OrthoDB" id="443318at2759"/>
<keyword evidence="2" id="KW-0645">Protease</keyword>
<keyword evidence="2" id="KW-0121">Carboxypeptidase</keyword>
<dbReference type="SUPFAM" id="SSF53474">
    <property type="entry name" value="alpha/beta-Hydrolases"/>
    <property type="match status" value="1"/>
</dbReference>
<dbReference type="InterPro" id="IPR029058">
    <property type="entry name" value="AB_hydrolase_fold"/>
</dbReference>
<dbReference type="AlphaFoldDB" id="A0A1R2B6K1"/>
<evidence type="ECO:0000256" key="1">
    <source>
        <dbReference type="ARBA" id="ARBA00009431"/>
    </source>
</evidence>
<organism evidence="3 4">
    <name type="scientific">Stentor coeruleus</name>
    <dbReference type="NCBI Taxonomy" id="5963"/>
    <lineage>
        <taxon>Eukaryota</taxon>
        <taxon>Sar</taxon>
        <taxon>Alveolata</taxon>
        <taxon>Ciliophora</taxon>
        <taxon>Postciliodesmatophora</taxon>
        <taxon>Heterotrichea</taxon>
        <taxon>Heterotrichida</taxon>
        <taxon>Stentoridae</taxon>
        <taxon>Stentor</taxon>
    </lineage>
</organism>
<dbReference type="PROSITE" id="PS00131">
    <property type="entry name" value="CARBOXYPEPT_SER_SER"/>
    <property type="match status" value="1"/>
</dbReference>
<reference evidence="3 4" key="1">
    <citation type="submission" date="2016-11" db="EMBL/GenBank/DDBJ databases">
        <title>The macronuclear genome of Stentor coeruleus: a giant cell with tiny introns.</title>
        <authorList>
            <person name="Slabodnick M."/>
            <person name="Ruby J.G."/>
            <person name="Reiff S.B."/>
            <person name="Swart E.C."/>
            <person name="Gosai S."/>
            <person name="Prabakaran S."/>
            <person name="Witkowska E."/>
            <person name="Larue G.E."/>
            <person name="Fisher S."/>
            <person name="Freeman R.M."/>
            <person name="Gunawardena J."/>
            <person name="Chu W."/>
            <person name="Stover N.A."/>
            <person name="Gregory B.D."/>
            <person name="Nowacki M."/>
            <person name="Derisi J."/>
            <person name="Roy S.W."/>
            <person name="Marshall W.F."/>
            <person name="Sood P."/>
        </authorList>
    </citation>
    <scope>NUCLEOTIDE SEQUENCE [LARGE SCALE GENOMIC DNA]</scope>
    <source>
        <strain evidence="3">WM001</strain>
    </source>
</reference>
<protein>
    <recommendedName>
        <fullName evidence="2">Carboxypeptidase</fullName>
        <ecNumber evidence="2">3.4.16.-</ecNumber>
    </recommendedName>
</protein>
<feature type="signal peptide" evidence="2">
    <location>
        <begin position="1"/>
        <end position="19"/>
    </location>
</feature>
<dbReference type="EMBL" id="MPUH01000902">
    <property type="protein sequence ID" value="OMJ72434.1"/>
    <property type="molecule type" value="Genomic_DNA"/>
</dbReference>
<evidence type="ECO:0000256" key="2">
    <source>
        <dbReference type="RuleBase" id="RU361156"/>
    </source>
</evidence>
<gene>
    <name evidence="3" type="ORF">SteCoe_29138</name>
</gene>
<dbReference type="GO" id="GO:0004185">
    <property type="term" value="F:serine-type carboxypeptidase activity"/>
    <property type="evidence" value="ECO:0007669"/>
    <property type="project" value="UniProtKB-UniRule"/>
</dbReference>
<comment type="caution">
    <text evidence="3">The sequence shown here is derived from an EMBL/GenBank/DDBJ whole genome shotgun (WGS) entry which is preliminary data.</text>
</comment>
<dbReference type="Pfam" id="PF00450">
    <property type="entry name" value="Peptidase_S10"/>
    <property type="match status" value="1"/>
</dbReference>
<feature type="chain" id="PRO_5011830170" description="Carboxypeptidase" evidence="2">
    <location>
        <begin position="20"/>
        <end position="439"/>
    </location>
</feature>
<dbReference type="PRINTS" id="PR00724">
    <property type="entry name" value="CRBOXYPTASEC"/>
</dbReference>
<dbReference type="PANTHER" id="PTHR11802:SF201">
    <property type="entry name" value="CARBOXYPEPTIDASE"/>
    <property type="match status" value="1"/>
</dbReference>
<name>A0A1R2B6K1_9CILI</name>
<dbReference type="InterPro" id="IPR001563">
    <property type="entry name" value="Peptidase_S10"/>
</dbReference>
<evidence type="ECO:0000313" key="4">
    <source>
        <dbReference type="Proteomes" id="UP000187209"/>
    </source>
</evidence>